<dbReference type="GeneID" id="66069374"/>
<organism evidence="3 4">
    <name type="scientific">Marasmius oreades</name>
    <name type="common">fairy-ring Marasmius</name>
    <dbReference type="NCBI Taxonomy" id="181124"/>
    <lineage>
        <taxon>Eukaryota</taxon>
        <taxon>Fungi</taxon>
        <taxon>Dikarya</taxon>
        <taxon>Basidiomycota</taxon>
        <taxon>Agaricomycotina</taxon>
        <taxon>Agaricomycetes</taxon>
        <taxon>Agaricomycetidae</taxon>
        <taxon>Agaricales</taxon>
        <taxon>Marasmiineae</taxon>
        <taxon>Marasmiaceae</taxon>
        <taxon>Marasmius</taxon>
    </lineage>
</organism>
<feature type="compositionally biased region" description="Low complexity" evidence="1">
    <location>
        <begin position="81"/>
        <end position="106"/>
    </location>
</feature>
<feature type="region of interest" description="Disordered" evidence="1">
    <location>
        <begin position="1"/>
        <end position="128"/>
    </location>
</feature>
<evidence type="ECO:0000313" key="4">
    <source>
        <dbReference type="Proteomes" id="UP001049176"/>
    </source>
</evidence>
<dbReference type="Pfam" id="PF20149">
    <property type="entry name" value="DUF6532"/>
    <property type="match status" value="1"/>
</dbReference>
<protein>
    <recommendedName>
        <fullName evidence="2">DUF6532 domain-containing protein</fullName>
    </recommendedName>
</protein>
<accession>A0A9P8AE73</accession>
<dbReference type="OrthoDB" id="3244572at2759"/>
<comment type="caution">
    <text evidence="3">The sequence shown here is derived from an EMBL/GenBank/DDBJ whole genome shotgun (WGS) entry which is preliminary data.</text>
</comment>
<feature type="domain" description="DUF6532" evidence="2">
    <location>
        <begin position="159"/>
        <end position="343"/>
    </location>
</feature>
<dbReference type="AlphaFoldDB" id="A0A9P8AE73"/>
<evidence type="ECO:0000259" key="2">
    <source>
        <dbReference type="Pfam" id="PF20149"/>
    </source>
</evidence>
<feature type="region of interest" description="Disordered" evidence="1">
    <location>
        <begin position="393"/>
        <end position="456"/>
    </location>
</feature>
<feature type="compositionally biased region" description="Acidic residues" evidence="1">
    <location>
        <begin position="394"/>
        <end position="404"/>
    </location>
</feature>
<evidence type="ECO:0000256" key="1">
    <source>
        <dbReference type="SAM" id="MobiDB-lite"/>
    </source>
</evidence>
<dbReference type="RefSeq" id="XP_043014807.1">
    <property type="nucleotide sequence ID" value="XM_043146107.1"/>
</dbReference>
<gene>
    <name evidence="3" type="ORF">E1B28_000298</name>
</gene>
<proteinExistence type="predicted"/>
<keyword evidence="4" id="KW-1185">Reference proteome</keyword>
<dbReference type="Proteomes" id="UP001049176">
    <property type="component" value="Chromosome 1"/>
</dbReference>
<dbReference type="KEGG" id="more:E1B28_000298"/>
<reference evidence="3" key="1">
    <citation type="journal article" date="2021" name="Genome Biol. Evol.">
        <title>The assembled and annotated genome of the fairy-ring fungus Marasmius oreades.</title>
        <authorList>
            <person name="Hiltunen M."/>
            <person name="Ament-Velasquez S.L."/>
            <person name="Johannesson H."/>
        </authorList>
    </citation>
    <scope>NUCLEOTIDE SEQUENCE</scope>
    <source>
        <strain evidence="3">03SP1</strain>
    </source>
</reference>
<sequence length="456" mass="51724">MGTDSDLASDEERLFPQSIRPLNTITNSPSHRTVRKASDWPVVASSQKGQIVRPSDESPVRETVQLPSPSPTQPVQKFYRPQQPQSPSAHQAQSPSQRDHVNSSVNNDDDSDTPSVTDDHQQLELSRGSMGTKLRDYIGLSKQVVRKSLNNFEAGVIGYHMFPQPETAYLFVQDIWDSQNEFLTERGEKPFRLTNEVVRLMFRRSTRIRGACRGRIEPLIGPTFKFDTRYNSARVKQKNLQRYILLSTDFGWYYKDPENRIGYMKNSIIFDAICAVLYHNKRAHGVCGNPWLNPVQKPTIAFAFTIVEYCLEKWSTGVFVETEMDENALQPVYQKHLARVEEWLALDTKKTTKIREAWTARGLALVGVTSYDSAEEDVSMSREDRDNALRELQESDGCESDESNDSGYEHPQRTENRDGGQKGKGKAVETREACDDGLEMRETGGESESEPDIGQS</sequence>
<feature type="compositionally biased region" description="Polar residues" evidence="1">
    <location>
        <begin position="20"/>
        <end position="31"/>
    </location>
</feature>
<name>A0A9P8AE73_9AGAR</name>
<dbReference type="InterPro" id="IPR045341">
    <property type="entry name" value="DUF6532"/>
</dbReference>
<dbReference type="EMBL" id="CM032181">
    <property type="protein sequence ID" value="KAG7098337.1"/>
    <property type="molecule type" value="Genomic_DNA"/>
</dbReference>
<feature type="compositionally biased region" description="Basic and acidic residues" evidence="1">
    <location>
        <begin position="407"/>
        <end position="444"/>
    </location>
</feature>
<feature type="compositionally biased region" description="Acidic residues" evidence="1">
    <location>
        <begin position="445"/>
        <end position="456"/>
    </location>
</feature>
<evidence type="ECO:0000313" key="3">
    <source>
        <dbReference type="EMBL" id="KAG7098337.1"/>
    </source>
</evidence>